<dbReference type="InterPro" id="IPR019734">
    <property type="entry name" value="TPR_rpt"/>
</dbReference>
<reference evidence="4" key="2">
    <citation type="submission" date="2023-01" db="EMBL/GenBank/DDBJ databases">
        <title>Draft genome sequence of Devosia yakushimensis strain NBRC 103855.</title>
        <authorList>
            <person name="Sun Q."/>
            <person name="Mori K."/>
        </authorList>
    </citation>
    <scope>NUCLEOTIDE SEQUENCE</scope>
    <source>
        <strain evidence="4">NBRC 103855</strain>
    </source>
</reference>
<keyword evidence="1" id="KW-0677">Repeat</keyword>
<accession>A0ABQ5UJD8</accession>
<dbReference type="SMART" id="SM00028">
    <property type="entry name" value="TPR"/>
    <property type="match status" value="5"/>
</dbReference>
<keyword evidence="5" id="KW-1185">Reference proteome</keyword>
<organism evidence="4 5">
    <name type="scientific">Devosia yakushimensis</name>
    <dbReference type="NCBI Taxonomy" id="470028"/>
    <lineage>
        <taxon>Bacteria</taxon>
        <taxon>Pseudomonadati</taxon>
        <taxon>Pseudomonadota</taxon>
        <taxon>Alphaproteobacteria</taxon>
        <taxon>Hyphomicrobiales</taxon>
        <taxon>Devosiaceae</taxon>
        <taxon>Devosia</taxon>
    </lineage>
</organism>
<name>A0ABQ5UJD8_9HYPH</name>
<feature type="repeat" description="TPR" evidence="3">
    <location>
        <begin position="440"/>
        <end position="473"/>
    </location>
</feature>
<reference evidence="4" key="1">
    <citation type="journal article" date="2014" name="Int. J. Syst. Evol. Microbiol.">
        <title>Complete genome of a new Firmicutes species belonging to the dominant human colonic microbiota ('Ruminococcus bicirculans') reveals two chromosomes and a selective capacity to utilize plant glucans.</title>
        <authorList>
            <consortium name="NISC Comparative Sequencing Program"/>
            <person name="Wegmann U."/>
            <person name="Louis P."/>
            <person name="Goesmann A."/>
            <person name="Henrissat B."/>
            <person name="Duncan S.H."/>
            <person name="Flint H.J."/>
        </authorList>
    </citation>
    <scope>NUCLEOTIDE SEQUENCE</scope>
    <source>
        <strain evidence="4">NBRC 103855</strain>
    </source>
</reference>
<dbReference type="Pfam" id="PF13414">
    <property type="entry name" value="TPR_11"/>
    <property type="match status" value="1"/>
</dbReference>
<dbReference type="PANTHER" id="PTHR12558">
    <property type="entry name" value="CELL DIVISION CYCLE 16,23,27"/>
    <property type="match status" value="1"/>
</dbReference>
<dbReference type="PROSITE" id="PS50005">
    <property type="entry name" value="TPR"/>
    <property type="match status" value="2"/>
</dbReference>
<dbReference type="Proteomes" id="UP001161406">
    <property type="component" value="Unassembled WGS sequence"/>
</dbReference>
<comment type="caution">
    <text evidence="4">The sequence shown here is derived from an EMBL/GenBank/DDBJ whole genome shotgun (WGS) entry which is preliminary data.</text>
</comment>
<evidence type="ECO:0000256" key="3">
    <source>
        <dbReference type="PROSITE-ProRule" id="PRU00339"/>
    </source>
</evidence>
<sequence length="603" mass="65853">MRRSRKTDNLARQNWLDKASGELSLVTLLVNRLARPALVVLMLAAFAAPLAAQTKSNQSLDMLSLFRSSVTGSYMAGQQALKDMRTEEAARYFNQAAQADWDNPVLVERAFIGFAVDGQIGQAAATAKHLLELDPRNELGELVVATEALKERRYDAAEKMLGAIGQDSFTGITAGILQAWALVGDNRFSEAEALLDKLGANGLEDFLVFHRALMAEAAGETDKAIALAGKAYDAEPFVARIVEVYARILANAGRFDEAKDVIAQFEERGLTHPIVTRVKQAIEAGQRPGIFATNVQVGAAEMFHGIGVALSRDGSLDLALVFLRMGLYLDPSADVISLALGQLLDTAGQHDAANRIYEAVPATSVMKSTAVVRVAQNLDAIGNRAEALRRLGNIVATRPDDLDAVSVLGDLLRYDEQYVPAAEAYSKALELTGGENASDWRFYYVRGIAYERAKQWPKAEADFLEALKLNPDQPQVLNYLGYSWIDQDMNLEPALEMIEKAVKAVPQDGYIVDSLGWAFYKLGRLDEAVATLEQAVLLRPNDAEINDHLGDAYWKAGRRLEAKFQWNVAASVDQEGNVKERVAPKLANGLTEETEEAGHTATQ</sequence>
<dbReference type="EMBL" id="BSNG01000001">
    <property type="protein sequence ID" value="GLQ10751.1"/>
    <property type="molecule type" value="Genomic_DNA"/>
</dbReference>
<evidence type="ECO:0000256" key="2">
    <source>
        <dbReference type="ARBA" id="ARBA00022803"/>
    </source>
</evidence>
<dbReference type="InterPro" id="IPR013105">
    <property type="entry name" value="TPR_2"/>
</dbReference>
<evidence type="ECO:0008006" key="6">
    <source>
        <dbReference type="Google" id="ProtNLM"/>
    </source>
</evidence>
<feature type="repeat" description="TPR" evidence="3">
    <location>
        <begin position="509"/>
        <end position="542"/>
    </location>
</feature>
<dbReference type="PANTHER" id="PTHR12558:SF13">
    <property type="entry name" value="CELL DIVISION CYCLE PROTEIN 27 HOMOLOG"/>
    <property type="match status" value="1"/>
</dbReference>
<gene>
    <name evidence="4" type="ORF">GCM10007913_26830</name>
</gene>
<keyword evidence="2 3" id="KW-0802">TPR repeat</keyword>
<dbReference type="Pfam" id="PF07719">
    <property type="entry name" value="TPR_2"/>
    <property type="match status" value="1"/>
</dbReference>
<dbReference type="Pfam" id="PF13432">
    <property type="entry name" value="TPR_16"/>
    <property type="match status" value="1"/>
</dbReference>
<dbReference type="InterPro" id="IPR011990">
    <property type="entry name" value="TPR-like_helical_dom_sf"/>
</dbReference>
<dbReference type="SUPFAM" id="SSF48452">
    <property type="entry name" value="TPR-like"/>
    <property type="match status" value="2"/>
</dbReference>
<evidence type="ECO:0000313" key="4">
    <source>
        <dbReference type="EMBL" id="GLQ10751.1"/>
    </source>
</evidence>
<protein>
    <recommendedName>
        <fullName evidence="6">Tetratricopeptide repeat protein</fullName>
    </recommendedName>
</protein>
<proteinExistence type="predicted"/>
<evidence type="ECO:0000256" key="1">
    <source>
        <dbReference type="ARBA" id="ARBA00022737"/>
    </source>
</evidence>
<dbReference type="Gene3D" id="1.25.40.10">
    <property type="entry name" value="Tetratricopeptide repeat domain"/>
    <property type="match status" value="3"/>
</dbReference>
<evidence type="ECO:0000313" key="5">
    <source>
        <dbReference type="Proteomes" id="UP001161406"/>
    </source>
</evidence>